<proteinExistence type="predicted"/>
<protein>
    <submittedName>
        <fullName evidence="1">Uncharacterized protein</fullName>
    </submittedName>
</protein>
<gene>
    <name evidence="1" type="ORF">U0070_015245</name>
</gene>
<name>A0AAW0JYW6_MYOGA</name>
<keyword evidence="2" id="KW-1185">Reference proteome</keyword>
<evidence type="ECO:0000313" key="2">
    <source>
        <dbReference type="Proteomes" id="UP001488838"/>
    </source>
</evidence>
<evidence type="ECO:0000313" key="1">
    <source>
        <dbReference type="EMBL" id="KAK7832098.1"/>
    </source>
</evidence>
<dbReference type="AlphaFoldDB" id="A0AAW0JYW6"/>
<organism evidence="1 2">
    <name type="scientific">Myodes glareolus</name>
    <name type="common">Bank vole</name>
    <name type="synonym">Clethrionomys glareolus</name>
    <dbReference type="NCBI Taxonomy" id="447135"/>
    <lineage>
        <taxon>Eukaryota</taxon>
        <taxon>Metazoa</taxon>
        <taxon>Chordata</taxon>
        <taxon>Craniata</taxon>
        <taxon>Vertebrata</taxon>
        <taxon>Euteleostomi</taxon>
        <taxon>Mammalia</taxon>
        <taxon>Eutheria</taxon>
        <taxon>Euarchontoglires</taxon>
        <taxon>Glires</taxon>
        <taxon>Rodentia</taxon>
        <taxon>Myomorpha</taxon>
        <taxon>Muroidea</taxon>
        <taxon>Cricetidae</taxon>
        <taxon>Arvicolinae</taxon>
        <taxon>Myodes</taxon>
    </lineage>
</organism>
<sequence length="64" mass="7320">MAVWPGFPYDKSFSEMIHEHMDILRKGLLMDAHPKSKRVFTKVPACSVVAVELSMWFVADIIIV</sequence>
<comment type="caution">
    <text evidence="1">The sequence shown here is derived from an EMBL/GenBank/DDBJ whole genome shotgun (WGS) entry which is preliminary data.</text>
</comment>
<reference evidence="1 2" key="1">
    <citation type="journal article" date="2023" name="bioRxiv">
        <title>Conserved and derived expression patterns and positive selection on dental genes reveal complex evolutionary context of ever-growing rodent molars.</title>
        <authorList>
            <person name="Calamari Z.T."/>
            <person name="Song A."/>
            <person name="Cohen E."/>
            <person name="Akter M."/>
            <person name="Roy R.D."/>
            <person name="Hallikas O."/>
            <person name="Christensen M.M."/>
            <person name="Li P."/>
            <person name="Marangoni P."/>
            <person name="Jernvall J."/>
            <person name="Klein O.D."/>
        </authorList>
    </citation>
    <scope>NUCLEOTIDE SEQUENCE [LARGE SCALE GENOMIC DNA]</scope>
    <source>
        <strain evidence="1">V071</strain>
    </source>
</reference>
<dbReference type="Proteomes" id="UP001488838">
    <property type="component" value="Unassembled WGS sequence"/>
</dbReference>
<dbReference type="EMBL" id="JBBHLL010000011">
    <property type="protein sequence ID" value="KAK7832098.1"/>
    <property type="molecule type" value="Genomic_DNA"/>
</dbReference>
<accession>A0AAW0JYW6</accession>